<dbReference type="FunFam" id="3.40.1190.10:FF:000009">
    <property type="entry name" value="Folylpolyglutamate synthase"/>
    <property type="match status" value="1"/>
</dbReference>
<feature type="binding site" evidence="18">
    <location>
        <position position="332"/>
    </location>
    <ligand>
        <name>ATP</name>
        <dbReference type="ChEBI" id="CHEBI:30616"/>
    </ligand>
</feature>
<evidence type="ECO:0000256" key="17">
    <source>
        <dbReference type="PIRNR" id="PIRNR038895"/>
    </source>
</evidence>
<keyword evidence="12 18" id="KW-0067">ATP-binding</keyword>
<evidence type="ECO:0000256" key="14">
    <source>
        <dbReference type="ARBA" id="ARBA00023128"/>
    </source>
</evidence>
<comment type="pathway">
    <text evidence="4 17">Cofactor biosynthesis; tetrahydrofolylpolyglutamate biosynthesis.</text>
</comment>
<dbReference type="UniPathway" id="UPA00850"/>
<dbReference type="PROSITE" id="PS01011">
    <property type="entry name" value="FOLYLPOLYGLU_SYNT_1"/>
    <property type="match status" value="1"/>
</dbReference>
<keyword evidence="9 19" id="KW-0479">Metal-binding</keyword>
<evidence type="ECO:0000256" key="18">
    <source>
        <dbReference type="PIRSR" id="PIRSR038895-1"/>
    </source>
</evidence>
<protein>
    <recommendedName>
        <fullName evidence="17">Folylpolyglutamate synthase</fullName>
        <ecNumber evidence="17">6.3.2.17</ecNumber>
    </recommendedName>
    <alternativeName>
        <fullName evidence="17">Folylpoly-gamma-glutamate synthetase</fullName>
    </alternativeName>
    <alternativeName>
        <fullName evidence="17">Tetrahydrofolylpolyglutamate synthase</fullName>
    </alternativeName>
</protein>
<keyword evidence="14" id="KW-0496">Mitochondrion</keyword>
<dbReference type="PANTHER" id="PTHR11136">
    <property type="entry name" value="FOLYLPOLYGLUTAMATE SYNTHASE-RELATED"/>
    <property type="match status" value="1"/>
</dbReference>
<dbReference type="PANTHER" id="PTHR11136:SF5">
    <property type="entry name" value="FOLYLPOLYGLUTAMATE SYNTHASE, MITOCHONDRIAL"/>
    <property type="match status" value="1"/>
</dbReference>
<dbReference type="VEuPathDB" id="FungiDB:MMYC01_200352"/>
<evidence type="ECO:0000256" key="7">
    <source>
        <dbReference type="ARBA" id="ARBA00022563"/>
    </source>
</evidence>
<organism evidence="20 21">
    <name type="scientific">Madurella mycetomatis</name>
    <dbReference type="NCBI Taxonomy" id="100816"/>
    <lineage>
        <taxon>Eukaryota</taxon>
        <taxon>Fungi</taxon>
        <taxon>Dikarya</taxon>
        <taxon>Ascomycota</taxon>
        <taxon>Pezizomycotina</taxon>
        <taxon>Sordariomycetes</taxon>
        <taxon>Sordariomycetidae</taxon>
        <taxon>Sordariales</taxon>
        <taxon>Sordariales incertae sedis</taxon>
        <taxon>Madurella</taxon>
    </lineage>
</organism>
<evidence type="ECO:0000256" key="5">
    <source>
        <dbReference type="ARBA" id="ARBA00008276"/>
    </source>
</evidence>
<evidence type="ECO:0000256" key="11">
    <source>
        <dbReference type="ARBA" id="ARBA00022792"/>
    </source>
</evidence>
<dbReference type="InterPro" id="IPR036565">
    <property type="entry name" value="Mur-like_cat_sf"/>
</dbReference>
<dbReference type="STRING" id="100816.A0A175WJZ1"/>
<dbReference type="Gene3D" id="3.40.1190.10">
    <property type="entry name" value="Mur-like, catalytic domain"/>
    <property type="match status" value="1"/>
</dbReference>
<dbReference type="SUPFAM" id="SSF53623">
    <property type="entry name" value="MurD-like peptide ligases, catalytic domain"/>
    <property type="match status" value="1"/>
</dbReference>
<evidence type="ECO:0000313" key="20">
    <source>
        <dbReference type="EMBL" id="KXX83164.1"/>
    </source>
</evidence>
<keyword evidence="7 17" id="KW-0554">One-carbon metabolism</keyword>
<dbReference type="EMBL" id="LCTW02000003">
    <property type="protein sequence ID" value="KXX83164.1"/>
    <property type="molecule type" value="Genomic_DNA"/>
</dbReference>
<dbReference type="EC" id="6.3.2.17" evidence="17"/>
<dbReference type="GO" id="GO:0005829">
    <property type="term" value="C:cytosol"/>
    <property type="evidence" value="ECO:0007669"/>
    <property type="project" value="TreeGrafter"/>
</dbReference>
<keyword evidence="13 19" id="KW-0460">Magnesium</keyword>
<dbReference type="OrthoDB" id="5212574at2759"/>
<keyword evidence="11" id="KW-0999">Mitochondrion inner membrane</keyword>
<accession>A0A175WJZ1</accession>
<feature type="binding site" evidence="19">
    <location>
        <position position="175"/>
    </location>
    <ligand>
        <name>Mg(2+)</name>
        <dbReference type="ChEBI" id="CHEBI:18420"/>
        <label>1</label>
    </ligand>
</feature>
<dbReference type="GO" id="GO:0046872">
    <property type="term" value="F:metal ion binding"/>
    <property type="evidence" value="ECO:0007669"/>
    <property type="project" value="UniProtKB-KW"/>
</dbReference>
<evidence type="ECO:0000256" key="9">
    <source>
        <dbReference type="ARBA" id="ARBA00022723"/>
    </source>
</evidence>
<keyword evidence="21" id="KW-1185">Reference proteome</keyword>
<evidence type="ECO:0000313" key="21">
    <source>
        <dbReference type="Proteomes" id="UP000078237"/>
    </source>
</evidence>
<dbReference type="InterPro" id="IPR036615">
    <property type="entry name" value="Mur_ligase_C_dom_sf"/>
</dbReference>
<evidence type="ECO:0000256" key="10">
    <source>
        <dbReference type="ARBA" id="ARBA00022741"/>
    </source>
</evidence>
<dbReference type="GO" id="GO:0004326">
    <property type="term" value="F:tetrahydrofolylpolyglutamate synthase activity"/>
    <property type="evidence" value="ECO:0007669"/>
    <property type="project" value="UniProtKB-EC"/>
</dbReference>
<evidence type="ECO:0000256" key="13">
    <source>
        <dbReference type="ARBA" id="ARBA00022842"/>
    </source>
</evidence>
<proteinExistence type="inferred from homology"/>
<evidence type="ECO:0000256" key="1">
    <source>
        <dbReference type="ARBA" id="ARBA00004273"/>
    </source>
</evidence>
<dbReference type="GO" id="GO:0005524">
    <property type="term" value="F:ATP binding"/>
    <property type="evidence" value="ECO:0007669"/>
    <property type="project" value="UniProtKB-KW"/>
</dbReference>
<comment type="subcellular location">
    <subcellularLocation>
        <location evidence="3">Cytoplasm</location>
    </subcellularLocation>
    <subcellularLocation>
        <location evidence="1">Mitochondrion inner membrane</location>
    </subcellularLocation>
    <subcellularLocation>
        <location evidence="2">Mitochondrion matrix</location>
    </subcellularLocation>
</comment>
<dbReference type="Gene3D" id="3.90.190.20">
    <property type="entry name" value="Mur ligase, C-terminal domain"/>
    <property type="match status" value="1"/>
</dbReference>
<dbReference type="PROSITE" id="PS01012">
    <property type="entry name" value="FOLYLPOLYGLU_SYNT_2"/>
    <property type="match status" value="1"/>
</dbReference>
<sequence length="493" mass="53594">MATAARTYNDAIDALNSLQTPYAVIEARRKAGIRPDKAPVREMRGYLARIGYSIQDLDRLNIVHVAGTKGKGSTCAFVDSILSRYQKNGGPPRKVGLFTSPHLIAVRERIRINSAPISADLFAKYFFQVWDRLEANSNVAADAVAPGTKPIYARYLTLMSYHVFLSEGVDAAVYETGIGGEHDATNVVERPVASGISTLGIDHVFVLGNTVDKIAWHKAGIMKPGSPAFTVEQVPSAAQVLRSRAAEKGVDMRVLDIDRRLAGVKIRPDAVFQKKNASLAVALAETAMKTLDPSFSASADALPQEFVDGLEQVIWRGRCEVICEDKIIWHVDGAHTVDSLKIAARWFTGECASRNDAGPKVLIFNQQSRTEAVDFLDGLCNVVKKADPAGKGFEHVIFCTNVTYAATGYKRDFVNHRHNPADIEKMTMQRVFADKWSTLDPSANVMVIHSIEEAINTARELAAEGEPKVQALITGSLHLVGGALGILEGADAL</sequence>
<comment type="cofactor">
    <cofactor evidence="17">
        <name>a monovalent cation</name>
        <dbReference type="ChEBI" id="CHEBI:60242"/>
    </cofactor>
    <text evidence="17">A monovalent cation.</text>
</comment>
<feature type="binding site" evidence="19">
    <location>
        <position position="203"/>
    </location>
    <ligand>
        <name>Mg(2+)</name>
        <dbReference type="ChEBI" id="CHEBI:18420"/>
        <label>1</label>
    </ligand>
</feature>
<evidence type="ECO:0000256" key="6">
    <source>
        <dbReference type="ARBA" id="ARBA00022490"/>
    </source>
</evidence>
<comment type="function">
    <text evidence="17">Catalyzes conversion of folates to polyglutamate derivatives allowing concentration of folate compounds in the cell and the intracellular retention of these cofactors, which are important substrates for most of the folate-dependent enzymes that are involved in one-carbon transfer reactions involved in purine, pyrimidine and amino acid synthesis.</text>
</comment>
<gene>
    <name evidence="20" type="ORF">MMYC01_200352</name>
</gene>
<dbReference type="GO" id="GO:0005759">
    <property type="term" value="C:mitochondrial matrix"/>
    <property type="evidence" value="ECO:0007669"/>
    <property type="project" value="UniProtKB-SubCell"/>
</dbReference>
<keyword evidence="8 17" id="KW-0436">Ligase</keyword>
<dbReference type="InterPro" id="IPR018109">
    <property type="entry name" value="Folylpolyglutamate_synth_CS"/>
</dbReference>
<feature type="binding site" evidence="19">
    <location>
        <position position="100"/>
    </location>
    <ligand>
        <name>Mg(2+)</name>
        <dbReference type="ChEBI" id="CHEBI:18420"/>
        <label>1</label>
    </ligand>
</feature>
<dbReference type="GO" id="GO:0006730">
    <property type="term" value="P:one-carbon metabolic process"/>
    <property type="evidence" value="ECO:0007669"/>
    <property type="project" value="UniProtKB-KW"/>
</dbReference>
<dbReference type="PIRSF" id="PIRSF038895">
    <property type="entry name" value="FPGS"/>
    <property type="match status" value="1"/>
</dbReference>
<evidence type="ECO:0000256" key="15">
    <source>
        <dbReference type="ARBA" id="ARBA00023136"/>
    </source>
</evidence>
<dbReference type="InterPro" id="IPR023600">
    <property type="entry name" value="Folylpolyglutamate_synth_euk"/>
</dbReference>
<keyword evidence="6" id="KW-0963">Cytoplasm</keyword>
<dbReference type="NCBIfam" id="TIGR01499">
    <property type="entry name" value="folC"/>
    <property type="match status" value="1"/>
</dbReference>
<keyword evidence="15" id="KW-0472">Membrane</keyword>
<dbReference type="AlphaFoldDB" id="A0A175WJZ1"/>
<name>A0A175WJZ1_9PEZI</name>
<dbReference type="SUPFAM" id="SSF53244">
    <property type="entry name" value="MurD-like peptide ligases, peptide-binding domain"/>
    <property type="match status" value="1"/>
</dbReference>
<comment type="similarity">
    <text evidence="5 17">Belongs to the folylpolyglutamate synthase family.</text>
</comment>
<evidence type="ECO:0000256" key="12">
    <source>
        <dbReference type="ARBA" id="ARBA00022840"/>
    </source>
</evidence>
<keyword evidence="10 18" id="KW-0547">Nucleotide-binding</keyword>
<dbReference type="InterPro" id="IPR001645">
    <property type="entry name" value="Folylpolyglutamate_synth"/>
</dbReference>
<comment type="catalytic activity">
    <reaction evidence="16 17">
        <text>(6S)-5,6,7,8-tetrahydrofolyl-(gamma-L-Glu)(n) + L-glutamate + ATP = (6S)-5,6,7,8-tetrahydrofolyl-(gamma-L-Glu)(n+1) + ADP + phosphate + H(+)</text>
        <dbReference type="Rhea" id="RHEA:10580"/>
        <dbReference type="Rhea" id="RHEA-COMP:14738"/>
        <dbReference type="Rhea" id="RHEA-COMP:14740"/>
        <dbReference type="ChEBI" id="CHEBI:15378"/>
        <dbReference type="ChEBI" id="CHEBI:29985"/>
        <dbReference type="ChEBI" id="CHEBI:30616"/>
        <dbReference type="ChEBI" id="CHEBI:43474"/>
        <dbReference type="ChEBI" id="CHEBI:141005"/>
        <dbReference type="ChEBI" id="CHEBI:456216"/>
        <dbReference type="EC" id="6.3.2.17"/>
    </reaction>
</comment>
<evidence type="ECO:0000256" key="2">
    <source>
        <dbReference type="ARBA" id="ARBA00004305"/>
    </source>
</evidence>
<feature type="binding site" evidence="18">
    <location>
        <position position="318"/>
    </location>
    <ligand>
        <name>ATP</name>
        <dbReference type="ChEBI" id="CHEBI:30616"/>
    </ligand>
</feature>
<evidence type="ECO:0000256" key="3">
    <source>
        <dbReference type="ARBA" id="ARBA00004496"/>
    </source>
</evidence>
<reference evidence="20 21" key="1">
    <citation type="journal article" date="2016" name="Genome Announc.">
        <title>Genome Sequence of Madurella mycetomatis mm55, Isolated from a Human Mycetoma Case in Sudan.</title>
        <authorList>
            <person name="Smit S."/>
            <person name="Derks M.F."/>
            <person name="Bervoets S."/>
            <person name="Fahal A."/>
            <person name="van Leeuwen W."/>
            <person name="van Belkum A."/>
            <person name="van de Sande W.W."/>
        </authorList>
    </citation>
    <scope>NUCLEOTIDE SEQUENCE [LARGE SCALE GENOMIC DNA]</scope>
    <source>
        <strain evidence="21">mm55</strain>
    </source>
</reference>
<comment type="caution">
    <text evidence="20">The sequence shown here is derived from an EMBL/GenBank/DDBJ whole genome shotgun (WGS) entry which is preliminary data.</text>
</comment>
<evidence type="ECO:0000256" key="4">
    <source>
        <dbReference type="ARBA" id="ARBA00005150"/>
    </source>
</evidence>
<dbReference type="Proteomes" id="UP000078237">
    <property type="component" value="Unassembled WGS sequence"/>
</dbReference>
<evidence type="ECO:0000256" key="8">
    <source>
        <dbReference type="ARBA" id="ARBA00022598"/>
    </source>
</evidence>
<evidence type="ECO:0000256" key="19">
    <source>
        <dbReference type="PIRSR" id="PIRSR038895-2"/>
    </source>
</evidence>
<evidence type="ECO:0000256" key="16">
    <source>
        <dbReference type="ARBA" id="ARBA00047493"/>
    </source>
</evidence>
<dbReference type="FunFam" id="3.90.190.20:FF:000031">
    <property type="entry name" value="Folylpolyglutamate synthase"/>
    <property type="match status" value="1"/>
</dbReference>
<dbReference type="GO" id="GO:0005743">
    <property type="term" value="C:mitochondrial inner membrane"/>
    <property type="evidence" value="ECO:0007669"/>
    <property type="project" value="UniProtKB-SubCell"/>
</dbReference>